<dbReference type="RefSeq" id="WP_185905244.1">
    <property type="nucleotide sequence ID" value="NZ_JACMSE010000005.1"/>
</dbReference>
<keyword evidence="1" id="KW-0805">Transcription regulation</keyword>
<dbReference type="PRINTS" id="PR00038">
    <property type="entry name" value="HTHLUXR"/>
</dbReference>
<feature type="transmembrane region" description="Helical" evidence="4">
    <location>
        <begin position="54"/>
        <end position="74"/>
    </location>
</feature>
<evidence type="ECO:0000256" key="1">
    <source>
        <dbReference type="ARBA" id="ARBA00023015"/>
    </source>
</evidence>
<feature type="transmembrane region" description="Helical" evidence="4">
    <location>
        <begin position="145"/>
        <end position="164"/>
    </location>
</feature>
<dbReference type="GO" id="GO:0006355">
    <property type="term" value="P:regulation of DNA-templated transcription"/>
    <property type="evidence" value="ECO:0007669"/>
    <property type="project" value="InterPro"/>
</dbReference>
<dbReference type="EMBL" id="JACMSE010000005">
    <property type="protein sequence ID" value="MBC2889409.1"/>
    <property type="molecule type" value="Genomic_DNA"/>
</dbReference>
<feature type="transmembrane region" description="Helical" evidence="4">
    <location>
        <begin position="113"/>
        <end position="133"/>
    </location>
</feature>
<dbReference type="Proteomes" id="UP000587396">
    <property type="component" value="Unassembled WGS sequence"/>
</dbReference>
<dbReference type="AlphaFoldDB" id="A0A842JJP0"/>
<dbReference type="InterPro" id="IPR016032">
    <property type="entry name" value="Sig_transdc_resp-reg_C-effctor"/>
</dbReference>
<dbReference type="PROSITE" id="PS00622">
    <property type="entry name" value="HTH_LUXR_1"/>
    <property type="match status" value="1"/>
</dbReference>
<gene>
    <name evidence="6" type="ORF">H7313_08645</name>
</gene>
<evidence type="ECO:0000313" key="6">
    <source>
        <dbReference type="EMBL" id="MBC2889409.1"/>
    </source>
</evidence>
<sequence>MKGKAESGAEETLYGQFMPFVVVGFALCWAVTYIFAYSFIFTPLDELTVAQRDVGRMCYLWGVVLFEVLIYALYDKVRSFRFRVPLAVAAYVVLVALVVVCATGAGLDGWVRSVLMLAAGLWQGVFHILWSEACVYLDMDSAKRCMQMSVVVGAAVFVVTTLVAGSAGLYMALLLAFLSLVCYVFTHQFWPARTLGDQPLSRKLSKSLHKSSIVLVIYGAVFGVGIYACMAPDLPVYLSYPLTGLALGLGVGVLLLVNVLTERSFSFNELVMALLPVIAVVLTLLTFVTGMGRWALYLMLLMFLTVFDVSSFCFLFELTSRLRLTPIKSIARGRIRIQLGMALAGTANLALADFLELSQDNLFLVPLVLVVFLFIMVAASGEIKALPDGLGLAAAASSEEGHIDDDLAKCTVLAEDYDLSRREFDVLILLMRGYDTNSIAEKLFVSPHTVKSHTYHIYKKMGVNSKQELLRKRDEM</sequence>
<organism evidence="6 7">
    <name type="scientific">Gordonibacter massiliensis</name>
    <name type="common">ex Traore et al. 2017</name>
    <dbReference type="NCBI Taxonomy" id="1841863"/>
    <lineage>
        <taxon>Bacteria</taxon>
        <taxon>Bacillati</taxon>
        <taxon>Actinomycetota</taxon>
        <taxon>Coriobacteriia</taxon>
        <taxon>Eggerthellales</taxon>
        <taxon>Eggerthellaceae</taxon>
        <taxon>Gordonibacter</taxon>
    </lineage>
</organism>
<accession>A0A842JJP0</accession>
<keyword evidence="3" id="KW-0804">Transcription</keyword>
<proteinExistence type="predicted"/>
<reference evidence="6 7" key="1">
    <citation type="submission" date="2020-08" db="EMBL/GenBank/DDBJ databases">
        <authorList>
            <person name="Liu C."/>
            <person name="Sun Q."/>
        </authorList>
    </citation>
    <scope>NUCLEOTIDE SEQUENCE [LARGE SCALE GENOMIC DNA]</scope>
    <source>
        <strain evidence="6 7">N22</strain>
    </source>
</reference>
<feature type="domain" description="HTH luxR-type" evidence="5">
    <location>
        <begin position="412"/>
        <end position="476"/>
    </location>
</feature>
<dbReference type="InterPro" id="IPR036388">
    <property type="entry name" value="WH-like_DNA-bd_sf"/>
</dbReference>
<dbReference type="PANTHER" id="PTHR44688:SF16">
    <property type="entry name" value="DNA-BINDING TRANSCRIPTIONAL ACTIVATOR DEVR_DOSR"/>
    <property type="match status" value="1"/>
</dbReference>
<feature type="transmembrane region" description="Helical" evidence="4">
    <location>
        <begin position="20"/>
        <end position="42"/>
    </location>
</feature>
<feature type="transmembrane region" description="Helical" evidence="4">
    <location>
        <begin position="294"/>
        <end position="316"/>
    </location>
</feature>
<dbReference type="PANTHER" id="PTHR44688">
    <property type="entry name" value="DNA-BINDING TRANSCRIPTIONAL ACTIVATOR DEVR_DOSR"/>
    <property type="match status" value="1"/>
</dbReference>
<keyword evidence="4" id="KW-0812">Transmembrane</keyword>
<evidence type="ECO:0000313" key="7">
    <source>
        <dbReference type="Proteomes" id="UP000587396"/>
    </source>
</evidence>
<feature type="transmembrane region" description="Helical" evidence="4">
    <location>
        <begin position="361"/>
        <end position="379"/>
    </location>
</feature>
<keyword evidence="4" id="KW-1133">Transmembrane helix</keyword>
<evidence type="ECO:0000256" key="2">
    <source>
        <dbReference type="ARBA" id="ARBA00023125"/>
    </source>
</evidence>
<feature type="transmembrane region" description="Helical" evidence="4">
    <location>
        <begin position="267"/>
        <end position="288"/>
    </location>
</feature>
<name>A0A842JJP0_9ACTN</name>
<protein>
    <submittedName>
        <fullName evidence="6">Helix-turn-helix transcriptional regulator</fullName>
    </submittedName>
</protein>
<evidence type="ECO:0000256" key="3">
    <source>
        <dbReference type="ARBA" id="ARBA00023163"/>
    </source>
</evidence>
<keyword evidence="7" id="KW-1185">Reference proteome</keyword>
<keyword evidence="4" id="KW-0472">Membrane</keyword>
<dbReference type="Gene3D" id="1.10.10.10">
    <property type="entry name" value="Winged helix-like DNA-binding domain superfamily/Winged helix DNA-binding domain"/>
    <property type="match status" value="1"/>
</dbReference>
<dbReference type="GO" id="GO:0003677">
    <property type="term" value="F:DNA binding"/>
    <property type="evidence" value="ECO:0007669"/>
    <property type="project" value="UniProtKB-KW"/>
</dbReference>
<feature type="transmembrane region" description="Helical" evidence="4">
    <location>
        <begin position="211"/>
        <end position="228"/>
    </location>
</feature>
<dbReference type="PROSITE" id="PS50043">
    <property type="entry name" value="HTH_LUXR_2"/>
    <property type="match status" value="1"/>
</dbReference>
<feature type="transmembrane region" description="Helical" evidence="4">
    <location>
        <begin position="337"/>
        <end position="355"/>
    </location>
</feature>
<dbReference type="SUPFAM" id="SSF46894">
    <property type="entry name" value="C-terminal effector domain of the bipartite response regulators"/>
    <property type="match status" value="1"/>
</dbReference>
<dbReference type="InterPro" id="IPR000792">
    <property type="entry name" value="Tscrpt_reg_LuxR_C"/>
</dbReference>
<comment type="caution">
    <text evidence="6">The sequence shown here is derived from an EMBL/GenBank/DDBJ whole genome shotgun (WGS) entry which is preliminary data.</text>
</comment>
<feature type="transmembrane region" description="Helical" evidence="4">
    <location>
        <begin position="170"/>
        <end position="190"/>
    </location>
</feature>
<feature type="transmembrane region" description="Helical" evidence="4">
    <location>
        <begin position="240"/>
        <end position="260"/>
    </location>
</feature>
<evidence type="ECO:0000256" key="4">
    <source>
        <dbReference type="SAM" id="Phobius"/>
    </source>
</evidence>
<feature type="transmembrane region" description="Helical" evidence="4">
    <location>
        <begin position="86"/>
        <end position="107"/>
    </location>
</feature>
<dbReference type="SMART" id="SM00421">
    <property type="entry name" value="HTH_LUXR"/>
    <property type="match status" value="1"/>
</dbReference>
<dbReference type="Pfam" id="PF00196">
    <property type="entry name" value="GerE"/>
    <property type="match status" value="1"/>
</dbReference>
<dbReference type="CDD" id="cd06170">
    <property type="entry name" value="LuxR_C_like"/>
    <property type="match status" value="1"/>
</dbReference>
<evidence type="ECO:0000259" key="5">
    <source>
        <dbReference type="PROSITE" id="PS50043"/>
    </source>
</evidence>
<keyword evidence="2" id="KW-0238">DNA-binding</keyword>